<organism evidence="2 3">
    <name type="scientific">Rehmannia glutinosa</name>
    <name type="common">Chinese foxglove</name>
    <dbReference type="NCBI Taxonomy" id="99300"/>
    <lineage>
        <taxon>Eukaryota</taxon>
        <taxon>Viridiplantae</taxon>
        <taxon>Streptophyta</taxon>
        <taxon>Embryophyta</taxon>
        <taxon>Tracheophyta</taxon>
        <taxon>Spermatophyta</taxon>
        <taxon>Magnoliopsida</taxon>
        <taxon>eudicotyledons</taxon>
        <taxon>Gunneridae</taxon>
        <taxon>Pentapetalae</taxon>
        <taxon>asterids</taxon>
        <taxon>lamiids</taxon>
        <taxon>Lamiales</taxon>
        <taxon>Orobanchaceae</taxon>
        <taxon>Rehmannieae</taxon>
        <taxon>Rehmannia</taxon>
    </lineage>
</organism>
<accession>A0ABR0X1W5</accession>
<feature type="transmembrane region" description="Helical" evidence="1">
    <location>
        <begin position="166"/>
        <end position="187"/>
    </location>
</feature>
<dbReference type="PANTHER" id="PTHR12286:SF5">
    <property type="entry name" value="SACCHAROPINE DEHYDROGENASE-LIKE OXIDOREDUCTASE"/>
    <property type="match status" value="1"/>
</dbReference>
<evidence type="ECO:0000313" key="3">
    <source>
        <dbReference type="Proteomes" id="UP001318860"/>
    </source>
</evidence>
<proteinExistence type="predicted"/>
<keyword evidence="3" id="KW-1185">Reference proteome</keyword>
<keyword evidence="1" id="KW-0812">Transmembrane</keyword>
<keyword evidence="1" id="KW-1133">Transmembrane helix</keyword>
<keyword evidence="1" id="KW-0472">Membrane</keyword>
<reference evidence="2 3" key="1">
    <citation type="journal article" date="2021" name="Comput. Struct. Biotechnol. J.">
        <title>De novo genome assembly of the potent medicinal plant Rehmannia glutinosa using nanopore technology.</title>
        <authorList>
            <person name="Ma L."/>
            <person name="Dong C."/>
            <person name="Song C."/>
            <person name="Wang X."/>
            <person name="Zheng X."/>
            <person name="Niu Y."/>
            <person name="Chen S."/>
            <person name="Feng W."/>
        </authorList>
    </citation>
    <scope>NUCLEOTIDE SEQUENCE [LARGE SCALE GENOMIC DNA]</scope>
    <source>
        <strain evidence="2">DH-2019</strain>
    </source>
</reference>
<dbReference type="Proteomes" id="UP001318860">
    <property type="component" value="Unassembled WGS sequence"/>
</dbReference>
<protein>
    <recommendedName>
        <fullName evidence="4">Saccharopine dehydrogenase-like protein</fullName>
    </recommendedName>
</protein>
<dbReference type="InterPro" id="IPR051276">
    <property type="entry name" value="Saccharopine_DH-like_oxidrdct"/>
</dbReference>
<name>A0ABR0X1W5_REHGL</name>
<comment type="caution">
    <text evidence="2">The sequence shown here is derived from an EMBL/GenBank/DDBJ whole genome shotgun (WGS) entry which is preliminary data.</text>
</comment>
<dbReference type="EMBL" id="JABTTQ020000006">
    <property type="protein sequence ID" value="KAK6152607.1"/>
    <property type="molecule type" value="Genomic_DNA"/>
</dbReference>
<gene>
    <name evidence="2" type="ORF">DH2020_012246</name>
</gene>
<sequence length="314" mass="34377">MERMEALYHEKVVEKGSLVISAWGLIRCTRRSGTLFHSGKWVGPSVEPVEAYRAESDKKIVGNFGAYESLFLGVANAHKLLELRKSRLNRPASGSIIEHQKQLGLWALKLPSADSTVVRRTLTTLTQNPHGLPGVNETPKNIKNRETFWSSIKPAHFGVKLGSKALLGLFPAIVLGIFIGLLSKIALGRRLLLKFPSFFSLGWFRKNGPSEAEVASATFKMWFVGHGFSDADVASSRGNKKPDTEIVTRVMGPEVGYLTTPIILIQCALILLADRDSLPKGGVLTPGIVFGPTDLQERLQANGISFDFVSKNAL</sequence>
<evidence type="ECO:0008006" key="4">
    <source>
        <dbReference type="Google" id="ProtNLM"/>
    </source>
</evidence>
<evidence type="ECO:0000313" key="2">
    <source>
        <dbReference type="EMBL" id="KAK6152607.1"/>
    </source>
</evidence>
<dbReference type="PANTHER" id="PTHR12286">
    <property type="entry name" value="SACCHAROPINE DEHYDROGENASE-LIKE OXIDOREDUCTASE"/>
    <property type="match status" value="1"/>
</dbReference>
<evidence type="ECO:0000256" key="1">
    <source>
        <dbReference type="SAM" id="Phobius"/>
    </source>
</evidence>